<gene>
    <name evidence="3" type="ORF">ACFPB0_08765</name>
</gene>
<protein>
    <submittedName>
        <fullName evidence="3">DPP IV N-terminal domain-containing protein</fullName>
    </submittedName>
</protein>
<keyword evidence="4" id="KW-1185">Reference proteome</keyword>
<dbReference type="SUPFAM" id="SSF82171">
    <property type="entry name" value="DPP6 N-terminal domain-like"/>
    <property type="match status" value="1"/>
</dbReference>
<evidence type="ECO:0000259" key="2">
    <source>
        <dbReference type="Pfam" id="PF00930"/>
    </source>
</evidence>
<dbReference type="InterPro" id="IPR029058">
    <property type="entry name" value="AB_hydrolase_fold"/>
</dbReference>
<dbReference type="Pfam" id="PF00930">
    <property type="entry name" value="DPPIV_N"/>
    <property type="match status" value="1"/>
</dbReference>
<organism evidence="3 4">
    <name type="scientific">Glycocaulis abyssi</name>
    <dbReference type="NCBI Taxonomy" id="1433403"/>
    <lineage>
        <taxon>Bacteria</taxon>
        <taxon>Pseudomonadati</taxon>
        <taxon>Pseudomonadota</taxon>
        <taxon>Alphaproteobacteria</taxon>
        <taxon>Maricaulales</taxon>
        <taxon>Maricaulaceae</taxon>
        <taxon>Glycocaulis</taxon>
    </lineage>
</organism>
<dbReference type="PANTHER" id="PTHR11731:SF193">
    <property type="entry name" value="DIPEPTIDYL PEPTIDASE 9"/>
    <property type="match status" value="1"/>
</dbReference>
<dbReference type="Gene3D" id="3.40.50.1820">
    <property type="entry name" value="alpha/beta hydrolase"/>
    <property type="match status" value="1"/>
</dbReference>
<dbReference type="PANTHER" id="PTHR11731">
    <property type="entry name" value="PROTEASE FAMILY S9B,C DIPEPTIDYL-PEPTIDASE IV-RELATED"/>
    <property type="match status" value="1"/>
</dbReference>
<dbReference type="InterPro" id="IPR050278">
    <property type="entry name" value="Serine_Prot_S9B/DPPIV"/>
</dbReference>
<comment type="caution">
    <text evidence="3">The sequence shown here is derived from an EMBL/GenBank/DDBJ whole genome shotgun (WGS) entry which is preliminary data.</text>
</comment>
<dbReference type="InterPro" id="IPR002469">
    <property type="entry name" value="Peptidase_S9B_N"/>
</dbReference>
<dbReference type="PROSITE" id="PS51257">
    <property type="entry name" value="PROKAR_LIPOPROTEIN"/>
    <property type="match status" value="1"/>
</dbReference>
<name>A0ABV9NED0_9PROT</name>
<dbReference type="Proteomes" id="UP001596024">
    <property type="component" value="Unassembled WGS sequence"/>
</dbReference>
<dbReference type="EMBL" id="JBHSGQ010000004">
    <property type="protein sequence ID" value="MFC4725378.1"/>
    <property type="molecule type" value="Genomic_DNA"/>
</dbReference>
<dbReference type="RefSeq" id="WP_371393583.1">
    <property type="nucleotide sequence ID" value="NZ_CP163421.1"/>
</dbReference>
<dbReference type="SUPFAM" id="SSF53474">
    <property type="entry name" value="alpha/beta-Hydrolases"/>
    <property type="match status" value="1"/>
</dbReference>
<evidence type="ECO:0000313" key="4">
    <source>
        <dbReference type="Proteomes" id="UP001596024"/>
    </source>
</evidence>
<reference evidence="4" key="1">
    <citation type="journal article" date="2019" name="Int. J. Syst. Evol. Microbiol.">
        <title>The Global Catalogue of Microorganisms (GCM) 10K type strain sequencing project: providing services to taxonomists for standard genome sequencing and annotation.</title>
        <authorList>
            <consortium name="The Broad Institute Genomics Platform"/>
            <consortium name="The Broad Institute Genome Sequencing Center for Infectious Disease"/>
            <person name="Wu L."/>
            <person name="Ma J."/>
        </authorList>
    </citation>
    <scope>NUCLEOTIDE SEQUENCE [LARGE SCALE GENOMIC DNA]</scope>
    <source>
        <strain evidence="4">CCUG 62981</strain>
    </source>
</reference>
<feature type="domain" description="Dipeptidylpeptidase IV N-terminal" evidence="2">
    <location>
        <begin position="135"/>
        <end position="457"/>
    </location>
</feature>
<feature type="domain" description="Peptidase S9 prolyl oligopeptidase catalytic" evidence="1">
    <location>
        <begin position="548"/>
        <end position="743"/>
    </location>
</feature>
<dbReference type="Gene3D" id="2.140.10.30">
    <property type="entry name" value="Dipeptidylpeptidase IV, N-terminal domain"/>
    <property type="match status" value="1"/>
</dbReference>
<accession>A0ABV9NED0</accession>
<dbReference type="Pfam" id="PF00326">
    <property type="entry name" value="Peptidase_S9"/>
    <property type="match status" value="1"/>
</dbReference>
<evidence type="ECO:0000313" key="3">
    <source>
        <dbReference type="EMBL" id="MFC4725378.1"/>
    </source>
</evidence>
<sequence>MRAVLIALLPLALIACENGEAPPAPAPQGERLTIERLYGSPDLNGPTARSVRFSPDGSRISFLRAKEDDRTVQDLWAMDVETGRSYVLVDARQLAPEERELTEAEIQYRERARITATGVVSYDWDQAGEAVLVPLDGDVFYVNVETGEARRLTETEEFETDAKVSPRGGYVSFIREQNLWVHDLATGEERALTSEGGGAISWGMAEFVAQEEMSRYTGYWWSPDDSRIAVARVDENPVMVVERFGISAEGVSVSEQRYPRAGTPNALVTLHVIDLASGEVVDMDMGAETDIYLNRVDWSRSGGTLWVQRQNRAQTQWDLLALNPTTGAEDATRRITETADTWINLTHDLRVTSGGGLLYLSEQSGFRHIRRVHADGTAQNITSGEWVVDGIAGVNEDTGTVWFTGWMESPLERHLYAVSLEGGEPERITQGQGRWAAAVGTGGSGFIGTHSSVETPPNTALYSIDGERIAWVEENRLDDAHPYAPFLPSHVTPEYGTLTAADGETELYWQMYRPDHCTAAHPCPAIVQVYGGPLVQTVHAGWQPLRDQILVQSGYVLFKVDNRGTWNRGHAFEAALHRRMGILEVEDQLAGLDWLQARDFVDGNRVGLWGWSYGGYMTLMTALQAPGRFAAGIAGAPVTDWALYDTHYTERYMSTPQDNADGYEAGSAFAHLDGYETPLLIIHGMADDNVTFDHSTRLFAELQERGELFEMMTYPGERHGIRPPPLQTHLLRTQMAFFDRHLRE</sequence>
<evidence type="ECO:0000259" key="1">
    <source>
        <dbReference type="Pfam" id="PF00326"/>
    </source>
</evidence>
<dbReference type="InterPro" id="IPR001375">
    <property type="entry name" value="Peptidase_S9_cat"/>
</dbReference>
<proteinExistence type="predicted"/>